<sequence length="29" mass="3136">AILVMVLITTLVTPPALGKALKMIKTKRD</sequence>
<proteinExistence type="predicted"/>
<comment type="caution">
    <text evidence="1">The sequence shown here is derived from an EMBL/GenBank/DDBJ whole genome shotgun (WGS) entry which is preliminary data.</text>
</comment>
<dbReference type="EMBL" id="BARV01000287">
    <property type="protein sequence ID" value="GAH96269.1"/>
    <property type="molecule type" value="Genomic_DNA"/>
</dbReference>
<reference evidence="1" key="1">
    <citation type="journal article" date="2014" name="Front. Microbiol.">
        <title>High frequency of phylogenetically diverse reductive dehalogenase-homologous genes in deep subseafloor sedimentary metagenomes.</title>
        <authorList>
            <person name="Kawai M."/>
            <person name="Futagami T."/>
            <person name="Toyoda A."/>
            <person name="Takaki Y."/>
            <person name="Nishi S."/>
            <person name="Hori S."/>
            <person name="Arai W."/>
            <person name="Tsubouchi T."/>
            <person name="Morono Y."/>
            <person name="Uchiyama I."/>
            <person name="Ito T."/>
            <person name="Fujiyama A."/>
            <person name="Inagaki F."/>
            <person name="Takami H."/>
        </authorList>
    </citation>
    <scope>NUCLEOTIDE SEQUENCE</scope>
    <source>
        <strain evidence="1">Expedition CK06-06</strain>
    </source>
</reference>
<name>X1L1E4_9ZZZZ</name>
<dbReference type="AlphaFoldDB" id="X1L1E4"/>
<gene>
    <name evidence="1" type="ORF">S06H3_01203</name>
</gene>
<accession>X1L1E4</accession>
<protein>
    <submittedName>
        <fullName evidence="1">Uncharacterized protein</fullName>
    </submittedName>
</protein>
<feature type="non-terminal residue" evidence="1">
    <location>
        <position position="1"/>
    </location>
</feature>
<evidence type="ECO:0000313" key="1">
    <source>
        <dbReference type="EMBL" id="GAH96269.1"/>
    </source>
</evidence>
<organism evidence="1">
    <name type="scientific">marine sediment metagenome</name>
    <dbReference type="NCBI Taxonomy" id="412755"/>
    <lineage>
        <taxon>unclassified sequences</taxon>
        <taxon>metagenomes</taxon>
        <taxon>ecological metagenomes</taxon>
    </lineage>
</organism>